<keyword evidence="1" id="KW-0472">Membrane</keyword>
<evidence type="ECO:0000313" key="2">
    <source>
        <dbReference type="EMBL" id="CEK09518.1"/>
    </source>
</evidence>
<reference evidence="3" key="1">
    <citation type="submission" date="2014-09" db="EMBL/GenBank/DDBJ databases">
        <authorList>
            <person name="Gomez-Valero L."/>
        </authorList>
    </citation>
    <scope>NUCLEOTIDE SEQUENCE [LARGE SCALE GENOMIC DNA]</scope>
    <source>
        <strain evidence="3">ATCC35250</strain>
    </source>
</reference>
<accession>A0A0A8ULB1</accession>
<dbReference type="OrthoDB" id="5654020at2"/>
<evidence type="ECO:0000313" key="3">
    <source>
        <dbReference type="Proteomes" id="UP000032803"/>
    </source>
</evidence>
<proteinExistence type="predicted"/>
<keyword evidence="1" id="KW-0812">Transmembrane</keyword>
<dbReference type="STRING" id="449.LHA_0416"/>
<dbReference type="Proteomes" id="UP000032803">
    <property type="component" value="Chromosome I"/>
</dbReference>
<dbReference type="KEGG" id="lha:LHA_0416"/>
<sequence>MTNKNIGIATMVIVILVAIMAFFYYHHVSTPVAKSIDSTPDIPAEVPEPNPVNPDQ</sequence>
<dbReference type="PATRIC" id="fig|449.7.peg.397"/>
<feature type="transmembrane region" description="Helical" evidence="1">
    <location>
        <begin position="6"/>
        <end position="25"/>
    </location>
</feature>
<dbReference type="RefSeq" id="WP_156413535.1">
    <property type="nucleotide sequence ID" value="NZ_LN681225.1"/>
</dbReference>
<evidence type="ECO:0000256" key="1">
    <source>
        <dbReference type="SAM" id="Phobius"/>
    </source>
</evidence>
<keyword evidence="1" id="KW-1133">Transmembrane helix</keyword>
<protein>
    <submittedName>
        <fullName evidence="2">Uncharacterized protein</fullName>
    </submittedName>
</protein>
<gene>
    <name evidence="2" type="ORF">LHA_0416</name>
</gene>
<dbReference type="AlphaFoldDB" id="A0A0A8ULB1"/>
<organism evidence="2 3">
    <name type="scientific">Legionella hackeliae</name>
    <dbReference type="NCBI Taxonomy" id="449"/>
    <lineage>
        <taxon>Bacteria</taxon>
        <taxon>Pseudomonadati</taxon>
        <taxon>Pseudomonadota</taxon>
        <taxon>Gammaproteobacteria</taxon>
        <taxon>Legionellales</taxon>
        <taxon>Legionellaceae</taxon>
        <taxon>Legionella</taxon>
    </lineage>
</organism>
<keyword evidence="3" id="KW-1185">Reference proteome</keyword>
<dbReference type="HOGENOM" id="CLU_3008768_0_0_6"/>
<dbReference type="EMBL" id="LN681225">
    <property type="protein sequence ID" value="CEK09518.1"/>
    <property type="molecule type" value="Genomic_DNA"/>
</dbReference>
<name>A0A0A8ULB1_LEGHA</name>